<sequence>MLFSYSYTTTVQDKNGNLKVRSFQTGPLCKGNTCACGVRMPYGRYKFSARPLRGGCTGWGDNVDPAFILFNVSNIPINLKKLN</sequence>
<organism evidence="1 2">
    <name type="scientific">Hermetia illucens</name>
    <name type="common">Black soldier fly</name>
    <dbReference type="NCBI Taxonomy" id="343691"/>
    <lineage>
        <taxon>Eukaryota</taxon>
        <taxon>Metazoa</taxon>
        <taxon>Ecdysozoa</taxon>
        <taxon>Arthropoda</taxon>
        <taxon>Hexapoda</taxon>
        <taxon>Insecta</taxon>
        <taxon>Pterygota</taxon>
        <taxon>Neoptera</taxon>
        <taxon>Endopterygota</taxon>
        <taxon>Diptera</taxon>
        <taxon>Brachycera</taxon>
        <taxon>Stratiomyomorpha</taxon>
        <taxon>Stratiomyidae</taxon>
        <taxon>Hermetiinae</taxon>
        <taxon>Hermetia</taxon>
    </lineage>
</organism>
<reference evidence="1 2" key="1">
    <citation type="submission" date="2020-11" db="EMBL/GenBank/DDBJ databases">
        <authorList>
            <person name="Wallbank WR R."/>
            <person name="Pardo Diaz C."/>
            <person name="Kozak K."/>
            <person name="Martin S."/>
            <person name="Jiggins C."/>
            <person name="Moest M."/>
            <person name="Warren A I."/>
            <person name="Generalovic N T."/>
            <person name="Byers J.R.P. K."/>
            <person name="Montejo-Kovacevich G."/>
            <person name="Yen C E."/>
        </authorList>
    </citation>
    <scope>NUCLEOTIDE SEQUENCE [LARGE SCALE GENOMIC DNA]</scope>
</reference>
<name>A0A7R8UY05_HERIL</name>
<dbReference type="AlphaFoldDB" id="A0A7R8UY05"/>
<gene>
    <name evidence="1" type="ORF">HERILL_LOCUS11788</name>
</gene>
<proteinExistence type="predicted"/>
<protein>
    <submittedName>
        <fullName evidence="1">Uncharacterized protein</fullName>
    </submittedName>
</protein>
<dbReference type="Proteomes" id="UP000594454">
    <property type="component" value="Chromosome 4"/>
</dbReference>
<dbReference type="EMBL" id="LR899012">
    <property type="protein sequence ID" value="CAD7089220.1"/>
    <property type="molecule type" value="Genomic_DNA"/>
</dbReference>
<dbReference type="InParanoid" id="A0A7R8UY05"/>
<evidence type="ECO:0000313" key="1">
    <source>
        <dbReference type="EMBL" id="CAD7089220.1"/>
    </source>
</evidence>
<evidence type="ECO:0000313" key="2">
    <source>
        <dbReference type="Proteomes" id="UP000594454"/>
    </source>
</evidence>
<keyword evidence="2" id="KW-1185">Reference proteome</keyword>
<accession>A0A7R8UY05</accession>
<dbReference type="OrthoDB" id="424753at2759"/>